<comment type="caution">
    <text evidence="3">The sequence shown here is derived from an EMBL/GenBank/DDBJ whole genome shotgun (WGS) entry which is preliminary data.</text>
</comment>
<evidence type="ECO:0000256" key="1">
    <source>
        <dbReference type="SAM" id="MobiDB-lite"/>
    </source>
</evidence>
<evidence type="ECO:0008006" key="5">
    <source>
        <dbReference type="Google" id="ProtNLM"/>
    </source>
</evidence>
<evidence type="ECO:0000256" key="2">
    <source>
        <dbReference type="SAM" id="SignalP"/>
    </source>
</evidence>
<proteinExistence type="predicted"/>
<evidence type="ECO:0000313" key="3">
    <source>
        <dbReference type="EMBL" id="MFC1434196.1"/>
    </source>
</evidence>
<dbReference type="Proteomes" id="UP001592530">
    <property type="component" value="Unassembled WGS sequence"/>
</dbReference>
<feature type="chain" id="PRO_5045061620" description="Lipoprotein" evidence="2">
    <location>
        <begin position="22"/>
        <end position="326"/>
    </location>
</feature>
<dbReference type="RefSeq" id="WP_380556557.1">
    <property type="nucleotide sequence ID" value="NZ_JBHEZY010000012.1"/>
</dbReference>
<feature type="compositionally biased region" description="Low complexity" evidence="1">
    <location>
        <begin position="234"/>
        <end position="249"/>
    </location>
</feature>
<organism evidence="3 4">
    <name type="scientific">Streptacidiphilus alkalitolerans</name>
    <dbReference type="NCBI Taxonomy" id="3342712"/>
    <lineage>
        <taxon>Bacteria</taxon>
        <taxon>Bacillati</taxon>
        <taxon>Actinomycetota</taxon>
        <taxon>Actinomycetes</taxon>
        <taxon>Kitasatosporales</taxon>
        <taxon>Streptomycetaceae</taxon>
        <taxon>Streptacidiphilus</taxon>
    </lineage>
</organism>
<gene>
    <name evidence="3" type="ORF">ACEZDB_26465</name>
</gene>
<dbReference type="PROSITE" id="PS51257">
    <property type="entry name" value="PROKAR_LIPOPROTEIN"/>
    <property type="match status" value="1"/>
</dbReference>
<dbReference type="EMBL" id="JBHEZY010000012">
    <property type="protein sequence ID" value="MFC1434196.1"/>
    <property type="molecule type" value="Genomic_DNA"/>
</dbReference>
<feature type="region of interest" description="Disordered" evidence="1">
    <location>
        <begin position="229"/>
        <end position="266"/>
    </location>
</feature>
<accession>A0ABV6X7F2</accession>
<name>A0ABV6X7F2_9ACTN</name>
<protein>
    <recommendedName>
        <fullName evidence="5">Lipoprotein</fullName>
    </recommendedName>
</protein>
<reference evidence="3 4" key="1">
    <citation type="submission" date="2024-09" db="EMBL/GenBank/DDBJ databases">
        <authorList>
            <person name="Lee S.D."/>
        </authorList>
    </citation>
    <scope>NUCLEOTIDE SEQUENCE [LARGE SCALE GENOMIC DNA]</scope>
    <source>
        <strain evidence="3 4">N1-3</strain>
    </source>
</reference>
<feature type="signal peptide" evidence="2">
    <location>
        <begin position="1"/>
        <end position="21"/>
    </location>
</feature>
<evidence type="ECO:0000313" key="4">
    <source>
        <dbReference type="Proteomes" id="UP001592530"/>
    </source>
</evidence>
<sequence length="326" mass="33764">MRPAHRAAVALLILSTAGCSAAVASQPLGSIGAPPAATSAAPGSAASGFDLPIDAYQLSEPQRTAQLRATNLLLTSCMARFGYSLPVPAADQAAQVPENAFRYGPVTADQASDGYLWMVDHGSTDLAEAQLSQAEQAMSSAETAVLTGRGPARVSGKPVPAGGCVGEMKRRITAGGGTYGDAGLVQEIDQASYTDSLTSPRVVAVFRAWSSCMAAQGYRYPTPLDPMKDNSLFTAPTAPATHTSTPGATQPRGGSSDAAPRTAPSARQVAVARADVACKSRTNLVAVWSSVESALQQQDIRKHAQDFATLGRQLQTTVRNINAVLH</sequence>
<keyword evidence="2" id="KW-0732">Signal</keyword>